<gene>
    <name evidence="1" type="ORF">V5799_029770</name>
</gene>
<dbReference type="AlphaFoldDB" id="A0AAQ4EQR6"/>
<dbReference type="Proteomes" id="UP001321473">
    <property type="component" value="Unassembled WGS sequence"/>
</dbReference>
<protein>
    <submittedName>
        <fullName evidence="1">Uncharacterized protein</fullName>
    </submittedName>
</protein>
<sequence>MVAILLNETASCDQNGAPPPPIVPPFTMSMSRETASLIDPARLILQSTASSHYLHKWKAPLLDAQLKLERLGAATPKLGRVA</sequence>
<evidence type="ECO:0000313" key="1">
    <source>
        <dbReference type="EMBL" id="KAK8776883.1"/>
    </source>
</evidence>
<accession>A0AAQ4EQR6</accession>
<dbReference type="EMBL" id="JARKHS020012459">
    <property type="protein sequence ID" value="KAK8776883.1"/>
    <property type="molecule type" value="Genomic_DNA"/>
</dbReference>
<reference evidence="1 2" key="1">
    <citation type="journal article" date="2023" name="Arcadia Sci">
        <title>De novo assembly of a long-read Amblyomma americanum tick genome.</title>
        <authorList>
            <person name="Chou S."/>
            <person name="Poskanzer K.E."/>
            <person name="Rollins M."/>
            <person name="Thuy-Boun P.S."/>
        </authorList>
    </citation>
    <scope>NUCLEOTIDE SEQUENCE [LARGE SCALE GENOMIC DNA]</scope>
    <source>
        <strain evidence="1">F_SG_1</strain>
        <tissue evidence="1">Salivary glands</tissue>
    </source>
</reference>
<comment type="caution">
    <text evidence="1">The sequence shown here is derived from an EMBL/GenBank/DDBJ whole genome shotgun (WGS) entry which is preliminary data.</text>
</comment>
<proteinExistence type="predicted"/>
<name>A0AAQ4EQR6_AMBAM</name>
<keyword evidence="2" id="KW-1185">Reference proteome</keyword>
<evidence type="ECO:0000313" key="2">
    <source>
        <dbReference type="Proteomes" id="UP001321473"/>
    </source>
</evidence>
<organism evidence="1 2">
    <name type="scientific">Amblyomma americanum</name>
    <name type="common">Lone star tick</name>
    <dbReference type="NCBI Taxonomy" id="6943"/>
    <lineage>
        <taxon>Eukaryota</taxon>
        <taxon>Metazoa</taxon>
        <taxon>Ecdysozoa</taxon>
        <taxon>Arthropoda</taxon>
        <taxon>Chelicerata</taxon>
        <taxon>Arachnida</taxon>
        <taxon>Acari</taxon>
        <taxon>Parasitiformes</taxon>
        <taxon>Ixodida</taxon>
        <taxon>Ixodoidea</taxon>
        <taxon>Ixodidae</taxon>
        <taxon>Amblyomminae</taxon>
        <taxon>Amblyomma</taxon>
    </lineage>
</organism>